<dbReference type="InterPro" id="IPR006086">
    <property type="entry name" value="XPG-I_dom"/>
</dbReference>
<dbReference type="Proteomes" id="UP001057455">
    <property type="component" value="Unassembled WGS sequence"/>
</dbReference>
<evidence type="ECO:0000313" key="6">
    <source>
        <dbReference type="EMBL" id="GFE54715.1"/>
    </source>
</evidence>
<evidence type="ECO:0000259" key="4">
    <source>
        <dbReference type="Pfam" id="PF12246"/>
    </source>
</evidence>
<dbReference type="PANTHER" id="PTHR11081">
    <property type="entry name" value="FLAP ENDONUCLEASE FAMILY MEMBER"/>
    <property type="match status" value="1"/>
</dbReference>
<feature type="domain" description="Post-transcriptional regulator MKT1 C-terminal" evidence="4">
    <location>
        <begin position="485"/>
        <end position="714"/>
    </location>
</feature>
<feature type="domain" description="Post-transcriptional regulator MKT1 N-terminal" evidence="5">
    <location>
        <begin position="296"/>
        <end position="378"/>
    </location>
</feature>
<dbReference type="OrthoDB" id="17262at2759"/>
<evidence type="ECO:0000259" key="3">
    <source>
        <dbReference type="Pfam" id="PF00867"/>
    </source>
</evidence>
<evidence type="ECO:0000313" key="7">
    <source>
        <dbReference type="Proteomes" id="UP001057455"/>
    </source>
</evidence>
<reference evidence="6" key="1">
    <citation type="submission" date="2019-12" db="EMBL/GenBank/DDBJ databases">
        <title>Genome sequence of Babesia ovis.</title>
        <authorList>
            <person name="Yamagishi J."/>
            <person name="Sevinc F."/>
            <person name="Xuan X."/>
        </authorList>
    </citation>
    <scope>NUCLEOTIDE SEQUENCE</scope>
    <source>
        <strain evidence="6">Selcuk</strain>
    </source>
</reference>
<keyword evidence="1" id="KW-0810">Translation regulation</keyword>
<dbReference type="InterPro" id="IPR022039">
    <property type="entry name" value="MKT1_C"/>
</dbReference>
<dbReference type="EMBL" id="BLIY01000017">
    <property type="protein sequence ID" value="GFE54715.1"/>
    <property type="molecule type" value="Genomic_DNA"/>
</dbReference>
<dbReference type="SUPFAM" id="SSF88723">
    <property type="entry name" value="PIN domain-like"/>
    <property type="match status" value="1"/>
</dbReference>
<keyword evidence="7" id="KW-1185">Reference proteome</keyword>
<dbReference type="InterPro" id="IPR029060">
    <property type="entry name" value="PIN-like_dom_sf"/>
</dbReference>
<feature type="domain" description="XPG-I" evidence="3">
    <location>
        <begin position="145"/>
        <end position="221"/>
    </location>
</feature>
<name>A0A9W5TB39_BABOV</name>
<dbReference type="GO" id="GO:0017108">
    <property type="term" value="F:5'-flap endonuclease activity"/>
    <property type="evidence" value="ECO:0007669"/>
    <property type="project" value="TreeGrafter"/>
</dbReference>
<organism evidence="6 7">
    <name type="scientific">Babesia ovis</name>
    <dbReference type="NCBI Taxonomy" id="5869"/>
    <lineage>
        <taxon>Eukaryota</taxon>
        <taxon>Sar</taxon>
        <taxon>Alveolata</taxon>
        <taxon>Apicomplexa</taxon>
        <taxon>Aconoidasida</taxon>
        <taxon>Piroplasmida</taxon>
        <taxon>Babesiidae</taxon>
        <taxon>Babesia</taxon>
    </lineage>
</organism>
<evidence type="ECO:0000259" key="5">
    <source>
        <dbReference type="Pfam" id="PF12247"/>
    </source>
</evidence>
<dbReference type="AlphaFoldDB" id="A0A9W5TB39"/>
<dbReference type="CDD" id="cd09858">
    <property type="entry name" value="PIN_MKT1"/>
    <property type="match status" value="1"/>
</dbReference>
<proteinExistence type="inferred from homology"/>
<sequence>MRVRNFNVYLREQGLLRGGHLNVLRGMRVGIDAVYFFRSLKGICDPVSEVGGSLPPTFASVVEDNVAQLEKLGIQPLFVFEGMQSKSHLLLSAQLMTLSVAEGWLAYAKGDLSNAIGKFLQNSLIFSEDLIQVLIKLLKDMGKSVVRCPYLAAAQLSYFCAEGTVDAILGPPSLMLFGVPRCIVSVDFPKGAFEWVELKEVLQRLEITHSQLVDVCLLAGTEHCLSFPTQSAFSFAHCVDMIKQGPIAKHLAQVSQREALGDYVDGYCLTKALVTYPLVLDKTRKVRPLQKGAKIPMDYYKIVGTKIPQGIYHLLGQCVISPKIPVALATGEWIDDFSLTDTVELRELLQDSREYKCRALGLAVFKLDPTYQARQIRFQGHVTFIKGHPPIKQNAVAVIPNTCSTRMLSQRALAELVVEMNRQNKKTVDPEFILAWHLKLGTKMLKEVTPPMASEAIVNMFGTHTENEKHIREEIYRANFWSIMLDNLGYFARMGGATAFGKVLSNSGLGMNGILFIEMLKFGLFTGDEFEIPHDAPISSEVILKYRGNLPQDVFEVINLVSRVACLHPAIVDGGHWRGEIDYLLANYMAHIRVLKRSFNYLVEGTLILMGGLTDGVEPPYMLETNCFMAIVIKWLLVHEYETQSSGKTTSGANSSTNLVELAKNKFPNISDLKANLQDFAKFWMNISALLHALQTYVHVEALEIFEKGTKMLKTSLGHFGVTM</sequence>
<accession>A0A9W5TB39</accession>
<dbReference type="InterPro" id="IPR037314">
    <property type="entry name" value="MKT1_H3TH"/>
</dbReference>
<dbReference type="PANTHER" id="PTHR11081:SF32">
    <property type="entry name" value="POST-TRANSCRIPTIONAL REGULATOR MKT1"/>
    <property type="match status" value="1"/>
</dbReference>
<dbReference type="InterPro" id="IPR006084">
    <property type="entry name" value="XPG/Rad2"/>
</dbReference>
<evidence type="ECO:0000256" key="1">
    <source>
        <dbReference type="ARBA" id="ARBA00022845"/>
    </source>
</evidence>
<dbReference type="CDD" id="cd09902">
    <property type="entry name" value="H3TH_MKT1"/>
    <property type="match status" value="1"/>
</dbReference>
<dbReference type="InterPro" id="IPR022040">
    <property type="entry name" value="MKT1_N"/>
</dbReference>
<dbReference type="Pfam" id="PF12246">
    <property type="entry name" value="MKT1_C"/>
    <property type="match status" value="1"/>
</dbReference>
<comment type="caution">
    <text evidence="6">The sequence shown here is derived from an EMBL/GenBank/DDBJ whole genome shotgun (WGS) entry which is preliminary data.</text>
</comment>
<dbReference type="Pfam" id="PF00867">
    <property type="entry name" value="XPG_I"/>
    <property type="match status" value="1"/>
</dbReference>
<dbReference type="Pfam" id="PF12247">
    <property type="entry name" value="MKT1_N"/>
    <property type="match status" value="1"/>
</dbReference>
<comment type="similarity">
    <text evidence="2">Belongs to the XPG/RAD2 endonuclease family.</text>
</comment>
<dbReference type="Gene3D" id="3.40.50.1010">
    <property type="entry name" value="5'-nuclease"/>
    <property type="match status" value="1"/>
</dbReference>
<gene>
    <name evidence="6" type="ORF">BaOVIS_021190</name>
</gene>
<protein>
    <submittedName>
        <fullName evidence="6">XPG N-terminal domain-containing protein</fullName>
    </submittedName>
</protein>
<dbReference type="GO" id="GO:0006417">
    <property type="term" value="P:regulation of translation"/>
    <property type="evidence" value="ECO:0007669"/>
    <property type="project" value="UniProtKB-KW"/>
</dbReference>
<evidence type="ECO:0000256" key="2">
    <source>
        <dbReference type="ARBA" id="ARBA00024023"/>
    </source>
</evidence>